<dbReference type="InterPro" id="IPR006170">
    <property type="entry name" value="PBP/GOBP"/>
</dbReference>
<organism evidence="6">
    <name type="scientific">Anopheles atroparvus</name>
    <name type="common">European mosquito</name>
    <dbReference type="NCBI Taxonomy" id="41427"/>
    <lineage>
        <taxon>Eukaryota</taxon>
        <taxon>Metazoa</taxon>
        <taxon>Ecdysozoa</taxon>
        <taxon>Arthropoda</taxon>
        <taxon>Hexapoda</taxon>
        <taxon>Insecta</taxon>
        <taxon>Pterygota</taxon>
        <taxon>Neoptera</taxon>
        <taxon>Endopterygota</taxon>
        <taxon>Diptera</taxon>
        <taxon>Nematocera</taxon>
        <taxon>Culicoidea</taxon>
        <taxon>Culicidae</taxon>
        <taxon>Anophelinae</taxon>
        <taxon>Anopheles</taxon>
    </lineage>
</organism>
<proteinExistence type="inferred from homology"/>
<dbReference type="CDD" id="cd23992">
    <property type="entry name" value="PBP_GOBP"/>
    <property type="match status" value="2"/>
</dbReference>
<name>A0A182JL57_ANOAO</name>
<dbReference type="Pfam" id="PF01395">
    <property type="entry name" value="PBP_GOBP"/>
    <property type="match status" value="2"/>
</dbReference>
<evidence type="ECO:0000256" key="5">
    <source>
        <dbReference type="ARBA" id="ARBA00023157"/>
    </source>
</evidence>
<evidence type="ECO:0000256" key="2">
    <source>
        <dbReference type="ARBA" id="ARBA00008098"/>
    </source>
</evidence>
<dbReference type="PANTHER" id="PTHR11857">
    <property type="entry name" value="ODORANT BINDING PROTEIN-RELATED"/>
    <property type="match status" value="1"/>
</dbReference>
<protein>
    <submittedName>
        <fullName evidence="6">Uncharacterized protein</fullName>
    </submittedName>
</protein>
<comment type="subcellular location">
    <subcellularLocation>
        <location evidence="1">Secreted</location>
    </subcellularLocation>
</comment>
<dbReference type="EnsemblMetazoa" id="AATE020112-RA">
    <property type="protein sequence ID" value="AATE020112-PA.1"/>
    <property type="gene ID" value="AATE020112"/>
</dbReference>
<evidence type="ECO:0000256" key="1">
    <source>
        <dbReference type="ARBA" id="ARBA00004613"/>
    </source>
</evidence>
<dbReference type="FunFam" id="1.10.238.20:FF:000003">
    <property type="entry name" value="AGAP010409-PA"/>
    <property type="match status" value="1"/>
</dbReference>
<evidence type="ECO:0000256" key="3">
    <source>
        <dbReference type="ARBA" id="ARBA00022525"/>
    </source>
</evidence>
<evidence type="ECO:0000256" key="4">
    <source>
        <dbReference type="ARBA" id="ARBA00022729"/>
    </source>
</evidence>
<keyword evidence="4" id="KW-0732">Signal</keyword>
<dbReference type="InterPro" id="IPR036728">
    <property type="entry name" value="PBP_GOBP_sf"/>
</dbReference>
<dbReference type="STRING" id="41427.A0A182JL57"/>
<dbReference type="GO" id="GO:0005549">
    <property type="term" value="F:odorant binding"/>
    <property type="evidence" value="ECO:0007669"/>
    <property type="project" value="InterPro"/>
</dbReference>
<evidence type="ECO:0000313" key="6">
    <source>
        <dbReference type="EnsemblMetazoa" id="AATE020112-PA.1"/>
    </source>
</evidence>
<keyword evidence="5" id="KW-1015">Disulfide bond</keyword>
<reference evidence="6" key="1">
    <citation type="submission" date="2022-08" db="UniProtKB">
        <authorList>
            <consortium name="EnsemblMetazoa"/>
        </authorList>
    </citation>
    <scope>IDENTIFICATION</scope>
    <source>
        <strain evidence="6">EBRO</strain>
    </source>
</reference>
<keyword evidence="3" id="KW-0964">Secreted</keyword>
<dbReference type="PANTHER" id="PTHR11857:SF46">
    <property type="entry name" value="GENERAL ODORANT-BINDING PROTEIN 99A-RELATED"/>
    <property type="match status" value="1"/>
</dbReference>
<accession>A0A182JL57</accession>
<sequence length="285" mass="31932">MESTSCKLLIALLGLIALVSTVSGSFGVREPLPQVLLDAQTVCVKYLGICESRLMQYNNSVYPADRDTMRMVRCVGIIIGFWDDSKGMLMDGFVSLYPQLADDSSAQRRILSCAERRLAACIPEDVSAKTFNAFHCFLEVRKNDLNVRESDLQQQSDPQMPFSGADFMKSLLVCAKILRVPPNMVQMYRQGIFPKDDQTQCVIRCLGIRTELYDDERGPNLARLYTQFGGGQSEVDFRRRAAICMNANQHLASAQNKCAQAYRKLYLCFKDAFGALTRANANAML</sequence>
<dbReference type="SUPFAM" id="SSF47565">
    <property type="entry name" value="Insect pheromone/odorant-binding proteins"/>
    <property type="match status" value="2"/>
</dbReference>
<comment type="similarity">
    <text evidence="2">Belongs to the PBP/GOBP family.</text>
</comment>
<dbReference type="AlphaFoldDB" id="A0A182JL57"/>
<dbReference type="GO" id="GO:0007608">
    <property type="term" value="P:sensory perception of smell"/>
    <property type="evidence" value="ECO:0007669"/>
    <property type="project" value="TreeGrafter"/>
</dbReference>
<dbReference type="GO" id="GO:0005615">
    <property type="term" value="C:extracellular space"/>
    <property type="evidence" value="ECO:0007669"/>
    <property type="project" value="TreeGrafter"/>
</dbReference>
<dbReference type="VEuPathDB" id="VectorBase:AATE020112"/>
<dbReference type="Gene3D" id="1.10.238.20">
    <property type="entry name" value="Pheromone/general odorant binding protein domain"/>
    <property type="match status" value="2"/>
</dbReference>